<accession>L9VE74</accession>
<protein>
    <recommendedName>
        <fullName evidence="1">DUF8069 domain-containing protein</fullName>
    </recommendedName>
</protein>
<gene>
    <name evidence="2" type="ORF">C496_23633</name>
</gene>
<organism evidence="2 3">
    <name type="scientific">Natronorubrum tibetense GA33</name>
    <dbReference type="NCBI Taxonomy" id="1114856"/>
    <lineage>
        <taxon>Archaea</taxon>
        <taxon>Methanobacteriati</taxon>
        <taxon>Methanobacteriota</taxon>
        <taxon>Stenosarchaea group</taxon>
        <taxon>Halobacteria</taxon>
        <taxon>Halobacteriales</taxon>
        <taxon>Natrialbaceae</taxon>
        <taxon>Natronorubrum</taxon>
    </lineage>
</organism>
<reference evidence="2 3" key="1">
    <citation type="journal article" date="2014" name="PLoS Genet.">
        <title>Phylogenetically driven sequencing of extremely halophilic archaea reveals strategies for static and dynamic osmo-response.</title>
        <authorList>
            <person name="Becker E.A."/>
            <person name="Seitzer P.M."/>
            <person name="Tritt A."/>
            <person name="Larsen D."/>
            <person name="Krusor M."/>
            <person name="Yao A.I."/>
            <person name="Wu D."/>
            <person name="Madern D."/>
            <person name="Eisen J.A."/>
            <person name="Darling A.E."/>
            <person name="Facciotti M.T."/>
        </authorList>
    </citation>
    <scope>NUCLEOTIDE SEQUENCE [LARGE SCALE GENOMIC DNA]</scope>
    <source>
        <strain evidence="2 3">GA33</strain>
    </source>
</reference>
<feature type="domain" description="DUF8069" evidence="1">
    <location>
        <begin position="30"/>
        <end position="123"/>
    </location>
</feature>
<keyword evidence="3" id="KW-1185">Reference proteome</keyword>
<dbReference type="eggNOG" id="arCOG04514">
    <property type="taxonomic scope" value="Archaea"/>
</dbReference>
<evidence type="ECO:0000313" key="3">
    <source>
        <dbReference type="Proteomes" id="UP000011599"/>
    </source>
</evidence>
<dbReference type="EMBL" id="AOHW01000057">
    <property type="protein sequence ID" value="ELY35379.1"/>
    <property type="molecule type" value="Genomic_DNA"/>
</dbReference>
<dbReference type="STRING" id="1114856.GCA_000383975_04757"/>
<comment type="caution">
    <text evidence="2">The sequence shown here is derived from an EMBL/GenBank/DDBJ whole genome shotgun (WGS) entry which is preliminary data.</text>
</comment>
<dbReference type="InterPro" id="IPR058382">
    <property type="entry name" value="DUF8069"/>
</dbReference>
<dbReference type="Proteomes" id="UP000011599">
    <property type="component" value="Unassembled WGS sequence"/>
</dbReference>
<evidence type="ECO:0000259" key="1">
    <source>
        <dbReference type="Pfam" id="PF26266"/>
    </source>
</evidence>
<proteinExistence type="predicted"/>
<dbReference type="PATRIC" id="fig|1114856.3.peg.4870"/>
<name>L9VE74_9EURY</name>
<evidence type="ECO:0000313" key="2">
    <source>
        <dbReference type="EMBL" id="ELY35379.1"/>
    </source>
</evidence>
<dbReference type="Pfam" id="PF26266">
    <property type="entry name" value="DUF8069"/>
    <property type="match status" value="1"/>
</dbReference>
<dbReference type="AlphaFoldDB" id="L9VE74"/>
<sequence>MWDEQDTLDSLFFCARRRAARVSVLNVICMAKPDLNDDTSADYEQFEAELLAQDQDAVRVGTADMDDSEARNLVNDLLDAGIVIPIAEKRVLVHDPSSEAFKSITQLAVFHKGWTVACNAGEETA</sequence>